<dbReference type="VEuPathDB" id="ToxoDB:CSUI_011333"/>
<protein>
    <submittedName>
        <fullName evidence="2">Trafficking protein mon1 subfamily</fullName>
    </submittedName>
</protein>
<keyword evidence="3" id="KW-1185">Reference proteome</keyword>
<dbReference type="RefSeq" id="XP_067916591.1">
    <property type="nucleotide sequence ID" value="XM_068071433.1"/>
</dbReference>
<dbReference type="GeneID" id="94434644"/>
<feature type="non-terminal residue" evidence="2">
    <location>
        <position position="64"/>
    </location>
</feature>
<comment type="caution">
    <text evidence="2">The sequence shown here is derived from an EMBL/GenBank/DDBJ whole genome shotgun (WGS) entry which is preliminary data.</text>
</comment>
<evidence type="ECO:0000313" key="2">
    <source>
        <dbReference type="EMBL" id="PHJ14857.1"/>
    </source>
</evidence>
<dbReference type="PANTHER" id="PTHR13027:SF7">
    <property type="entry name" value="VACUOLAR FUSION PROTEIN MON1 HOMOLOG"/>
    <property type="match status" value="1"/>
</dbReference>
<dbReference type="Proteomes" id="UP000221165">
    <property type="component" value="Unassembled WGS sequence"/>
</dbReference>
<dbReference type="InterPro" id="IPR004353">
    <property type="entry name" value="Mon1"/>
</dbReference>
<name>A0A2C6K9I5_9APIC</name>
<dbReference type="PANTHER" id="PTHR13027">
    <property type="entry name" value="SAND PROTEIN-RELATED"/>
    <property type="match status" value="1"/>
</dbReference>
<gene>
    <name evidence="2" type="ORF">CSUI_011333</name>
</gene>
<proteinExistence type="predicted"/>
<dbReference type="AlphaFoldDB" id="A0A2C6K9I5"/>
<reference evidence="2 3" key="1">
    <citation type="journal article" date="2017" name="Int. J. Parasitol.">
        <title>The genome of the protozoan parasite Cystoisospora suis and a reverse vaccinology approach to identify vaccine candidates.</title>
        <authorList>
            <person name="Palmieri N."/>
            <person name="Shrestha A."/>
            <person name="Ruttkowski B."/>
            <person name="Beck T."/>
            <person name="Vogl C."/>
            <person name="Tomley F."/>
            <person name="Blake D.P."/>
            <person name="Joachim A."/>
        </authorList>
    </citation>
    <scope>NUCLEOTIDE SEQUENCE [LARGE SCALE GENOMIC DNA]</scope>
    <source>
        <strain evidence="2 3">Wien I</strain>
    </source>
</reference>
<dbReference type="InterPro" id="IPR043971">
    <property type="entry name" value="FUZ/MON1/HPS1_longin_2"/>
</dbReference>
<feature type="domain" description="FUZ/MON1/HPS1 second Longin" evidence="1">
    <location>
        <begin position="2"/>
        <end position="61"/>
    </location>
</feature>
<organism evidence="2 3">
    <name type="scientific">Cystoisospora suis</name>
    <dbReference type="NCBI Taxonomy" id="483139"/>
    <lineage>
        <taxon>Eukaryota</taxon>
        <taxon>Sar</taxon>
        <taxon>Alveolata</taxon>
        <taxon>Apicomplexa</taxon>
        <taxon>Conoidasida</taxon>
        <taxon>Coccidia</taxon>
        <taxon>Eucoccidiorida</taxon>
        <taxon>Eimeriorina</taxon>
        <taxon>Sarcocystidae</taxon>
        <taxon>Cystoisospora</taxon>
    </lineage>
</organism>
<dbReference type="Pfam" id="PF19037">
    <property type="entry name" value="Fuz_longin_2"/>
    <property type="match status" value="1"/>
</dbReference>
<dbReference type="OrthoDB" id="330989at2759"/>
<dbReference type="GO" id="GO:0016192">
    <property type="term" value="P:vesicle-mediated transport"/>
    <property type="evidence" value="ECO:0007669"/>
    <property type="project" value="InterPro"/>
</dbReference>
<evidence type="ECO:0000259" key="1">
    <source>
        <dbReference type="Pfam" id="PF19037"/>
    </source>
</evidence>
<dbReference type="GO" id="GO:0006623">
    <property type="term" value="P:protein targeting to vacuole"/>
    <property type="evidence" value="ECO:0007669"/>
    <property type="project" value="InterPro"/>
</dbReference>
<accession>A0A2C6K9I5</accession>
<dbReference type="EMBL" id="MIGC01010874">
    <property type="protein sequence ID" value="PHJ14857.1"/>
    <property type="molecule type" value="Genomic_DNA"/>
</dbReference>
<sequence length="64" mass="7387">MASPALRQAESWTPFCLPGFNDRAFLYMYVRYMTRNVCYICLSSKNDGEQFFALSSHCTKTFAV</sequence>
<evidence type="ECO:0000313" key="3">
    <source>
        <dbReference type="Proteomes" id="UP000221165"/>
    </source>
</evidence>